<dbReference type="InterPro" id="IPR058245">
    <property type="entry name" value="NreC/VraR/RcsB-like_REC"/>
</dbReference>
<dbReference type="Pfam" id="PF00196">
    <property type="entry name" value="GerE"/>
    <property type="match status" value="1"/>
</dbReference>
<dbReference type="RefSeq" id="WP_040113043.1">
    <property type="nucleotide sequence ID" value="NZ_CP006991.1"/>
</dbReference>
<dbReference type="InterPro" id="IPR011006">
    <property type="entry name" value="CheY-like_superfamily"/>
</dbReference>
<dbReference type="PROSITE" id="PS50043">
    <property type="entry name" value="HTH_LUXR_2"/>
    <property type="match status" value="1"/>
</dbReference>
<gene>
    <name evidence="8" type="ORF">IE4771_PE00607</name>
</gene>
<reference evidence="8 9" key="1">
    <citation type="submission" date="2013-12" db="EMBL/GenBank/DDBJ databases">
        <title>Complete genome sequence of Rhizobium etli bv. mimosae IE4771.</title>
        <authorList>
            <person name="Bustos P."/>
            <person name="Santamaria R.I."/>
            <person name="Lozano L."/>
            <person name="Ormeno-Orrillo E."/>
            <person name="Rogel M.A."/>
            <person name="Romero D."/>
            <person name="Cevallos M.A."/>
            <person name="Martinez-Romero E."/>
            <person name="Gonzalez V."/>
        </authorList>
    </citation>
    <scope>NUCLEOTIDE SEQUENCE [LARGE SCALE GENOMIC DNA]</scope>
    <source>
        <strain evidence="8 9">IE4771</strain>
        <plasmid evidence="9">Plasmid pRetIE4771e</plasmid>
    </source>
</reference>
<evidence type="ECO:0000256" key="4">
    <source>
        <dbReference type="ARBA" id="ARBA00023163"/>
    </source>
</evidence>
<evidence type="ECO:0000256" key="3">
    <source>
        <dbReference type="ARBA" id="ARBA00023125"/>
    </source>
</evidence>
<dbReference type="PRINTS" id="PR00038">
    <property type="entry name" value="HTHLUXR"/>
</dbReference>
<dbReference type="Gene3D" id="3.40.50.2300">
    <property type="match status" value="1"/>
</dbReference>
<proteinExistence type="predicted"/>
<dbReference type="InterPro" id="IPR016032">
    <property type="entry name" value="Sig_transdc_resp-reg_C-effctor"/>
</dbReference>
<dbReference type="CDD" id="cd17535">
    <property type="entry name" value="REC_NarL-like"/>
    <property type="match status" value="1"/>
</dbReference>
<feature type="modified residue" description="4-aspartylphosphate" evidence="5">
    <location>
        <position position="59"/>
    </location>
</feature>
<keyword evidence="3" id="KW-0238">DNA-binding</keyword>
<dbReference type="GO" id="GO:0006355">
    <property type="term" value="P:regulation of DNA-templated transcription"/>
    <property type="evidence" value="ECO:0007669"/>
    <property type="project" value="InterPro"/>
</dbReference>
<sequence>MTERQKIKVLLIDNHPLVLDGLKAVLETFDHIEVAGTAGLAQTGLDIARQIQPQVVLMDINMPKLSGIDAIELFRSELPETRVVMLSMHDSREYISSSVMRGAAGYVLKDVSTEEIVAAIETVSDGGTYFSSGVFDALMGERAEEGSDPLTPRERDILGLIVAGRSNREIAEVLGITSATAETHRKNLKKKLGIATTAGLIRYALDHGIASKIDPNSRLPTSG</sequence>
<keyword evidence="2" id="KW-0805">Transcription regulation</keyword>
<evidence type="ECO:0000256" key="1">
    <source>
        <dbReference type="ARBA" id="ARBA00022553"/>
    </source>
</evidence>
<dbReference type="GO" id="GO:0003677">
    <property type="term" value="F:DNA binding"/>
    <property type="evidence" value="ECO:0007669"/>
    <property type="project" value="UniProtKB-KW"/>
</dbReference>
<dbReference type="SUPFAM" id="SSF52172">
    <property type="entry name" value="CheY-like"/>
    <property type="match status" value="1"/>
</dbReference>
<dbReference type="InterPro" id="IPR000792">
    <property type="entry name" value="Tscrpt_reg_LuxR_C"/>
</dbReference>
<dbReference type="SUPFAM" id="SSF46894">
    <property type="entry name" value="C-terminal effector domain of the bipartite response regulators"/>
    <property type="match status" value="1"/>
</dbReference>
<dbReference type="OrthoDB" id="9814495at2"/>
<protein>
    <submittedName>
        <fullName evidence="8">Response regulator CheY-like domain-containing protein</fullName>
    </submittedName>
</protein>
<keyword evidence="4" id="KW-0804">Transcription</keyword>
<dbReference type="SMART" id="SM00421">
    <property type="entry name" value="HTH_LUXR"/>
    <property type="match status" value="1"/>
</dbReference>
<dbReference type="PANTHER" id="PTHR43214:SF41">
    <property type="entry name" value="NITRATE_NITRITE RESPONSE REGULATOR PROTEIN NARP"/>
    <property type="match status" value="1"/>
</dbReference>
<dbReference type="SMART" id="SM00448">
    <property type="entry name" value="REC"/>
    <property type="match status" value="1"/>
</dbReference>
<dbReference type="CDD" id="cd06170">
    <property type="entry name" value="LuxR_C_like"/>
    <property type="match status" value="1"/>
</dbReference>
<keyword evidence="8" id="KW-0614">Plasmid</keyword>
<feature type="domain" description="HTH luxR-type" evidence="6">
    <location>
        <begin position="143"/>
        <end position="208"/>
    </location>
</feature>
<dbReference type="GO" id="GO:0000160">
    <property type="term" value="P:phosphorelay signal transduction system"/>
    <property type="evidence" value="ECO:0007669"/>
    <property type="project" value="InterPro"/>
</dbReference>
<evidence type="ECO:0000256" key="2">
    <source>
        <dbReference type="ARBA" id="ARBA00023015"/>
    </source>
</evidence>
<dbReference type="PROSITE" id="PS50110">
    <property type="entry name" value="RESPONSE_REGULATORY"/>
    <property type="match status" value="1"/>
</dbReference>
<dbReference type="Proteomes" id="UP000027180">
    <property type="component" value="Plasmid pRetIE4771e"/>
</dbReference>
<dbReference type="HOGENOM" id="CLU_000445_90_1_5"/>
<geneLocation type="plasmid" evidence="8 9">
    <name>pRetIE4771e</name>
</geneLocation>
<dbReference type="KEGG" id="rei:IE4771_PE00607"/>
<accession>A0A060IIS5</accession>
<dbReference type="InterPro" id="IPR039420">
    <property type="entry name" value="WalR-like"/>
</dbReference>
<feature type="domain" description="Response regulatory" evidence="7">
    <location>
        <begin position="8"/>
        <end position="124"/>
    </location>
</feature>
<evidence type="ECO:0000259" key="6">
    <source>
        <dbReference type="PROSITE" id="PS50043"/>
    </source>
</evidence>
<organism evidence="8 9">
    <name type="scientific">Rhizobium etli bv. mimosae str. IE4771</name>
    <dbReference type="NCBI Taxonomy" id="1432050"/>
    <lineage>
        <taxon>Bacteria</taxon>
        <taxon>Pseudomonadati</taxon>
        <taxon>Pseudomonadota</taxon>
        <taxon>Alphaproteobacteria</taxon>
        <taxon>Hyphomicrobiales</taxon>
        <taxon>Rhizobiaceae</taxon>
        <taxon>Rhizobium/Agrobacterium group</taxon>
        <taxon>Rhizobium</taxon>
    </lineage>
</organism>
<evidence type="ECO:0000256" key="5">
    <source>
        <dbReference type="PROSITE-ProRule" id="PRU00169"/>
    </source>
</evidence>
<evidence type="ECO:0000313" key="8">
    <source>
        <dbReference type="EMBL" id="AIC31830.1"/>
    </source>
</evidence>
<dbReference type="InterPro" id="IPR001789">
    <property type="entry name" value="Sig_transdc_resp-reg_receiver"/>
</dbReference>
<dbReference type="PANTHER" id="PTHR43214">
    <property type="entry name" value="TWO-COMPONENT RESPONSE REGULATOR"/>
    <property type="match status" value="1"/>
</dbReference>
<dbReference type="EMBL" id="CP006991">
    <property type="protein sequence ID" value="AIC31830.1"/>
    <property type="molecule type" value="Genomic_DNA"/>
</dbReference>
<dbReference type="AlphaFoldDB" id="A0A060IIS5"/>
<evidence type="ECO:0000313" key="9">
    <source>
        <dbReference type="Proteomes" id="UP000027180"/>
    </source>
</evidence>
<dbReference type="Pfam" id="PF00072">
    <property type="entry name" value="Response_reg"/>
    <property type="match status" value="1"/>
</dbReference>
<keyword evidence="1 5" id="KW-0597">Phosphoprotein</keyword>
<name>A0A060IIS5_RHIET</name>
<evidence type="ECO:0000259" key="7">
    <source>
        <dbReference type="PROSITE" id="PS50110"/>
    </source>
</evidence>